<accession>A0A1H8TLL3</accession>
<keyword evidence="2" id="KW-1185">Reference proteome</keyword>
<dbReference type="AlphaFoldDB" id="A0A1H8TLL3"/>
<organism evidence="1 2">
    <name type="scientific">Salinihabitans flavidus</name>
    <dbReference type="NCBI Taxonomy" id="569882"/>
    <lineage>
        <taxon>Bacteria</taxon>
        <taxon>Pseudomonadati</taxon>
        <taxon>Pseudomonadota</taxon>
        <taxon>Alphaproteobacteria</taxon>
        <taxon>Rhodobacterales</taxon>
        <taxon>Roseobacteraceae</taxon>
        <taxon>Salinihabitans</taxon>
    </lineage>
</organism>
<protein>
    <submittedName>
        <fullName evidence="1">Uncharacterized protein</fullName>
    </submittedName>
</protein>
<dbReference type="EMBL" id="FODS01000016">
    <property type="protein sequence ID" value="SEO91735.1"/>
    <property type="molecule type" value="Genomic_DNA"/>
</dbReference>
<gene>
    <name evidence="1" type="ORF">SAMN04490248_11613</name>
</gene>
<dbReference type="RefSeq" id="WP_093119132.1">
    <property type="nucleotide sequence ID" value="NZ_FODS01000016.1"/>
</dbReference>
<name>A0A1H8TLL3_9RHOB</name>
<evidence type="ECO:0000313" key="1">
    <source>
        <dbReference type="EMBL" id="SEO91735.1"/>
    </source>
</evidence>
<reference evidence="1 2" key="1">
    <citation type="submission" date="2016-10" db="EMBL/GenBank/DDBJ databases">
        <authorList>
            <person name="de Groot N.N."/>
        </authorList>
    </citation>
    <scope>NUCLEOTIDE SEQUENCE [LARGE SCALE GENOMIC DNA]</scope>
    <source>
        <strain evidence="1 2">DSM 27842</strain>
    </source>
</reference>
<dbReference type="STRING" id="569882.SAMN04490248_11613"/>
<proteinExistence type="predicted"/>
<dbReference type="Proteomes" id="UP000198893">
    <property type="component" value="Unassembled WGS sequence"/>
</dbReference>
<sequence>MRQDHLETVYDALAEAIDAVGPAQSEVYLAKVAIALAERLGSTASLAAIEECKTGFVDAGSVRRDT</sequence>
<dbReference type="OrthoDB" id="7876042at2"/>
<evidence type="ECO:0000313" key="2">
    <source>
        <dbReference type="Proteomes" id="UP000198893"/>
    </source>
</evidence>